<accession>A0AAW9F7K2</accession>
<evidence type="ECO:0000313" key="1">
    <source>
        <dbReference type="EMBL" id="MDX8301309.1"/>
    </source>
</evidence>
<comment type="caution">
    <text evidence="1">The sequence shown here is derived from an EMBL/GenBank/DDBJ whole genome shotgun (WGS) entry which is preliminary data.</text>
</comment>
<name>A0AAW9F7K2_9HYPH</name>
<proteinExistence type="predicted"/>
<protein>
    <submittedName>
        <fullName evidence="1">Uncharacterized protein</fullName>
    </submittedName>
</protein>
<organism evidence="1">
    <name type="scientific">Agrobacterium rosae</name>
    <dbReference type="NCBI Taxonomy" id="1972867"/>
    <lineage>
        <taxon>Bacteria</taxon>
        <taxon>Pseudomonadati</taxon>
        <taxon>Pseudomonadota</taxon>
        <taxon>Alphaproteobacteria</taxon>
        <taxon>Hyphomicrobiales</taxon>
        <taxon>Rhizobiaceae</taxon>
        <taxon>Rhizobium/Agrobacterium group</taxon>
        <taxon>Agrobacterium</taxon>
    </lineage>
</organism>
<sequence>MKGSSLLNLPIFYATYERCDWLGATDGPAWEITIHKHGEPTLTQIIHYQIDLDAALALLKATGCWCRELKNGETELPRHLIQWEK</sequence>
<gene>
    <name evidence="1" type="ORF">RMR22_03565</name>
</gene>
<dbReference type="AlphaFoldDB" id="A0AAW9F7K2"/>
<dbReference type="RefSeq" id="WP_320202401.1">
    <property type="nucleotide sequence ID" value="NZ_CP192781.1"/>
</dbReference>
<dbReference type="EMBL" id="JAVRAF010000001">
    <property type="protein sequence ID" value="MDX8301309.1"/>
    <property type="molecule type" value="Genomic_DNA"/>
</dbReference>
<reference evidence="1" key="1">
    <citation type="journal article" date="2023" name="Phytobiomes J">
        <title>Deciphering the key players within the bacterial microbiota associated with aerial crown gall tumors on rhododendron: Insights into the gallobiome.</title>
        <authorList>
            <person name="Kuzmanovic N."/>
            <person name="Nesme J."/>
            <person name="Wolf J."/>
            <person name="Neumann-Schaal M."/>
            <person name="Petersen J."/>
            <person name="Fernandez-Gnecco G."/>
            <person name="Sproeer C."/>
            <person name="Bunk B."/>
            <person name="Overmann J."/>
            <person name="Sorensen S.J."/>
            <person name="Idczak E."/>
            <person name="Smalla K."/>
        </authorList>
    </citation>
    <scope>NUCLEOTIDE SEQUENCE</scope>
    <source>
        <strain evidence="1">Rho-11.1</strain>
    </source>
</reference>